<feature type="transmembrane region" description="Helical" evidence="6">
    <location>
        <begin position="380"/>
        <end position="400"/>
    </location>
</feature>
<comment type="subcellular location">
    <subcellularLocation>
        <location evidence="1">Membrane</location>
        <topology evidence="1">Multi-pass membrane protein</topology>
    </subcellularLocation>
</comment>
<dbReference type="EMBL" id="CP003053">
    <property type="protein sequence ID" value="AFM19974.1"/>
    <property type="molecule type" value="Genomic_DNA"/>
</dbReference>
<keyword evidence="4 6" id="KW-1133">Transmembrane helix</keyword>
<feature type="transmembrane region" description="Helical" evidence="6">
    <location>
        <begin position="209"/>
        <end position="226"/>
    </location>
</feature>
<dbReference type="HOGENOM" id="CLU_004495_0_4_11"/>
<dbReference type="Gene3D" id="1.20.1740.10">
    <property type="entry name" value="Amino acid/polyamine transporter I"/>
    <property type="match status" value="1"/>
</dbReference>
<dbReference type="Pfam" id="PF13520">
    <property type="entry name" value="AA_permease_2"/>
    <property type="match status" value="1"/>
</dbReference>
<dbReference type="Proteomes" id="UP000006057">
    <property type="component" value="Chromosome"/>
</dbReference>
<protein>
    <submittedName>
        <fullName evidence="7">Amino acid transporter</fullName>
    </submittedName>
</protein>
<dbReference type="eggNOG" id="COG0531">
    <property type="taxonomic scope" value="Bacteria"/>
</dbReference>
<feature type="transmembrane region" description="Helical" evidence="6">
    <location>
        <begin position="28"/>
        <end position="51"/>
    </location>
</feature>
<dbReference type="PANTHER" id="PTHR45649">
    <property type="entry name" value="AMINO-ACID PERMEASE BAT1"/>
    <property type="match status" value="1"/>
</dbReference>
<gene>
    <name evidence="7" type="ordered locus">Mycch_5290</name>
</gene>
<organism evidence="7 8">
    <name type="scientific">Mycolicibacterium chubuense (strain NBB4)</name>
    <name type="common">Mycobacterium chubuense</name>
    <dbReference type="NCBI Taxonomy" id="710421"/>
    <lineage>
        <taxon>Bacteria</taxon>
        <taxon>Bacillati</taxon>
        <taxon>Actinomycetota</taxon>
        <taxon>Actinomycetes</taxon>
        <taxon>Mycobacteriales</taxon>
        <taxon>Mycobacteriaceae</taxon>
        <taxon>Mycolicibacterium</taxon>
    </lineage>
</organism>
<feature type="transmembrane region" description="Helical" evidence="6">
    <location>
        <begin position="57"/>
        <end position="78"/>
    </location>
</feature>
<evidence type="ECO:0000313" key="7">
    <source>
        <dbReference type="EMBL" id="AFM19974.1"/>
    </source>
</evidence>
<reference evidence="7 8" key="1">
    <citation type="submission" date="2012-06" db="EMBL/GenBank/DDBJ databases">
        <title>Complete sequence of chromosome of Mycobacterium chubuense NBB4.</title>
        <authorList>
            <consortium name="US DOE Joint Genome Institute"/>
            <person name="Lucas S."/>
            <person name="Han J."/>
            <person name="Lapidus A."/>
            <person name="Cheng J.-F."/>
            <person name="Goodwin L."/>
            <person name="Pitluck S."/>
            <person name="Peters L."/>
            <person name="Mikhailova N."/>
            <person name="Teshima H."/>
            <person name="Detter J.C."/>
            <person name="Han C."/>
            <person name="Tapia R."/>
            <person name="Land M."/>
            <person name="Hauser L."/>
            <person name="Kyrpides N."/>
            <person name="Ivanova N."/>
            <person name="Pagani I."/>
            <person name="Mattes T."/>
            <person name="Holmes A."/>
            <person name="Rutledge P."/>
            <person name="Paulsen I."/>
            <person name="Coleman N."/>
            <person name="Woyke T."/>
        </authorList>
    </citation>
    <scope>NUCLEOTIDE SEQUENCE [LARGE SCALE GENOMIC DNA]</scope>
    <source>
        <strain evidence="7 8">NBB4</strain>
    </source>
</reference>
<evidence type="ECO:0000256" key="1">
    <source>
        <dbReference type="ARBA" id="ARBA00004141"/>
    </source>
</evidence>
<dbReference type="InterPro" id="IPR002293">
    <property type="entry name" value="AA/rel_permease1"/>
</dbReference>
<dbReference type="PIRSF" id="PIRSF006060">
    <property type="entry name" value="AA_transporter"/>
    <property type="match status" value="1"/>
</dbReference>
<feature type="transmembrane region" description="Helical" evidence="6">
    <location>
        <begin position="99"/>
        <end position="127"/>
    </location>
</feature>
<feature type="transmembrane region" description="Helical" evidence="6">
    <location>
        <begin position="139"/>
        <end position="158"/>
    </location>
</feature>
<feature type="transmembrane region" description="Helical" evidence="6">
    <location>
        <begin position="165"/>
        <end position="189"/>
    </location>
</feature>
<evidence type="ECO:0000313" key="8">
    <source>
        <dbReference type="Proteomes" id="UP000006057"/>
    </source>
</evidence>
<dbReference type="AlphaFoldDB" id="I4BRR7"/>
<dbReference type="PANTHER" id="PTHR45649:SF26">
    <property type="entry name" value="OS04G0435100 PROTEIN"/>
    <property type="match status" value="1"/>
</dbReference>
<accession>I4BRR7</accession>
<dbReference type="STRING" id="710421.Mycch_5290"/>
<proteinExistence type="predicted"/>
<keyword evidence="8" id="KW-1185">Reference proteome</keyword>
<evidence type="ECO:0000256" key="2">
    <source>
        <dbReference type="ARBA" id="ARBA00022448"/>
    </source>
</evidence>
<dbReference type="PATRIC" id="fig|710421.3.peg.5281"/>
<dbReference type="GO" id="GO:0022857">
    <property type="term" value="F:transmembrane transporter activity"/>
    <property type="evidence" value="ECO:0007669"/>
    <property type="project" value="InterPro"/>
</dbReference>
<keyword evidence="2" id="KW-0813">Transport</keyword>
<sequence length="487" mass="51717" precursor="true">MDVHPAPSSATDGAALDQLNRGFSFRSALSLAFADVSPIVALYTIFTLGLFAAGPRFFWAFPIVLVGQLAVAAVFGELSSRWPYAGSVYQWARHVRSTTWGWTAAWAYMWGLTIALSTLAYAAAGFLIEVFGVENPGRWTTAALALVIIGVGTATNMIGRRFLKIMIVASITCEIIGSVGLGIVLLAFYRENPFSTLFHGLPDVSAWTAGPMLLAIAYTGWAFVGFESAGSIAEEVDDPERNVPKAIILGLLSVGLIVMFSSAALILAIPNLDRVLTEQADDPVAGTLLAHFGAGIAKPLLIMFVIGFISSFLAVQAAVSRCIWGAARDRGLPGAALLGKLAGPERMPINAIGLTAVVAGALVLLAGSSLFNILVNFTVIGFYIAFGIPVLGAAIARLTGKWTPGRFSLGRWGAPITYFATVWIIAQTVNVAWPRTQPGQPWYINWSMVITTAALGVIGVLLYLRQRNNITEPVGQRLSATAPKDAG</sequence>
<feature type="transmembrane region" description="Helical" evidence="6">
    <location>
        <begin position="349"/>
        <end position="374"/>
    </location>
</feature>
<keyword evidence="3 6" id="KW-0812">Transmembrane</keyword>
<evidence type="ECO:0000256" key="4">
    <source>
        <dbReference type="ARBA" id="ARBA00022989"/>
    </source>
</evidence>
<name>I4BRR7_MYCCN</name>
<evidence type="ECO:0000256" key="3">
    <source>
        <dbReference type="ARBA" id="ARBA00022692"/>
    </source>
</evidence>
<dbReference type="OrthoDB" id="8274074at2"/>
<feature type="transmembrane region" description="Helical" evidence="6">
    <location>
        <begin position="412"/>
        <end position="431"/>
    </location>
</feature>
<evidence type="ECO:0000256" key="6">
    <source>
        <dbReference type="SAM" id="Phobius"/>
    </source>
</evidence>
<dbReference type="GO" id="GO:0016020">
    <property type="term" value="C:membrane"/>
    <property type="evidence" value="ECO:0007669"/>
    <property type="project" value="UniProtKB-SubCell"/>
</dbReference>
<dbReference type="RefSeq" id="WP_014818439.1">
    <property type="nucleotide sequence ID" value="NC_018027.1"/>
</dbReference>
<keyword evidence="5 6" id="KW-0472">Membrane</keyword>
<feature type="transmembrane region" description="Helical" evidence="6">
    <location>
        <begin position="289"/>
        <end position="315"/>
    </location>
</feature>
<feature type="transmembrane region" description="Helical" evidence="6">
    <location>
        <begin position="247"/>
        <end position="269"/>
    </location>
</feature>
<feature type="transmembrane region" description="Helical" evidence="6">
    <location>
        <begin position="443"/>
        <end position="464"/>
    </location>
</feature>
<dbReference type="KEGG" id="mcb:Mycch_5290"/>
<evidence type="ECO:0000256" key="5">
    <source>
        <dbReference type="ARBA" id="ARBA00023136"/>
    </source>
</evidence>